<reference evidence="1 2" key="1">
    <citation type="submission" date="2023-02" db="EMBL/GenBank/DDBJ databases">
        <title>Oceanobacillus kimchii IFOP_LL358 isolated form Alexandrium catenella lab strain.</title>
        <authorList>
            <person name="Gajardo G."/>
            <person name="Ueki S."/>
            <person name="Maruyama F."/>
        </authorList>
    </citation>
    <scope>NUCLEOTIDE SEQUENCE [LARGE SCALE GENOMIC DNA]</scope>
    <source>
        <strain evidence="1 2">IFOP_LL358</strain>
    </source>
</reference>
<protein>
    <recommendedName>
        <fullName evidence="3">DUF2515 domain-containing protein</fullName>
    </recommendedName>
</protein>
<dbReference type="Pfam" id="PF10720">
    <property type="entry name" value="DUF2515"/>
    <property type="match status" value="1"/>
</dbReference>
<accession>A0ABQ5TLE0</accession>
<sequence>MSKLQHSFLIHYITNSTAAHNLDNISRTKAYQSYYEKHPEILWTLIATVVSRNAGYNMTDLTLSTYKKMLGKEEREYLFQTYERANWTIFSDAYPQLLVYELSKEFQTPLFPLLVHFQVSRFMIREWHYFWKTNDKERLMLALIINEQNVIEHPLITKSKYKKEVFHRLPYHIINVLWMNAVLIPAMHQPSYGVFIHHFTSLNRRIKTGRQIATILSDPIIYRNTLDFIRTIEPTGSRFEYERFRKRKFTSEVSLPYRQLYPIVQHQDSIRKDWSKRKGVHKKWLTPLPDSQYSPIENQFNFKRKLLYLYGKLHI</sequence>
<evidence type="ECO:0000313" key="1">
    <source>
        <dbReference type="EMBL" id="GLO66409.1"/>
    </source>
</evidence>
<proteinExistence type="predicted"/>
<comment type="caution">
    <text evidence="1">The sequence shown here is derived from an EMBL/GenBank/DDBJ whole genome shotgun (WGS) entry which is preliminary data.</text>
</comment>
<organism evidence="1 2">
    <name type="scientific">Oceanobacillus kimchii</name>
    <dbReference type="NCBI Taxonomy" id="746691"/>
    <lineage>
        <taxon>Bacteria</taxon>
        <taxon>Bacillati</taxon>
        <taxon>Bacillota</taxon>
        <taxon>Bacilli</taxon>
        <taxon>Bacillales</taxon>
        <taxon>Bacillaceae</taxon>
        <taxon>Oceanobacillus</taxon>
    </lineage>
</organism>
<evidence type="ECO:0000313" key="2">
    <source>
        <dbReference type="Proteomes" id="UP001275436"/>
    </source>
</evidence>
<dbReference type="RefSeq" id="WP_017796872.1">
    <property type="nucleotide sequence ID" value="NZ_BSKO01000001.1"/>
</dbReference>
<dbReference type="EMBL" id="BSKO01000001">
    <property type="protein sequence ID" value="GLO66409.1"/>
    <property type="molecule type" value="Genomic_DNA"/>
</dbReference>
<evidence type="ECO:0008006" key="3">
    <source>
        <dbReference type="Google" id="ProtNLM"/>
    </source>
</evidence>
<dbReference type="InterPro" id="IPR019658">
    <property type="entry name" value="DUF2515"/>
</dbReference>
<keyword evidence="2" id="KW-1185">Reference proteome</keyword>
<gene>
    <name evidence="1" type="ORF">MACH08_21930</name>
</gene>
<name>A0ABQ5TLE0_9BACI</name>
<dbReference type="Proteomes" id="UP001275436">
    <property type="component" value="Unassembled WGS sequence"/>
</dbReference>